<sequence>PADDTSDSEFVFLNREGNRNGNLEMNESMSTLYSITNSENTTDLQTEVTNSNVDNNIDNQIGLSQDIANLNTPYINQQTEEEEGEQYISDRLTSTQISKNRPTLRNRHSASIQGSSKPLKSNISTGLSSGISLSSSSAGEGSSRGVKGNSSCKINGSSNINCSGSEYECNICFDTASSPVLTLCGHLFCWPCLHQVSNPSFWLEAQSQNPLCPVCKAGCGQDKVIPIYGRGKEAKDPRKNADIPNRPAGQRPQPQRDINQPGTQFFPGSSFHSAAFGPHFSISAGTIFPSLFGAQFTFPPPNGPPSPQQAFLSRLLF</sequence>
<protein>
    <submittedName>
        <fullName evidence="1">28252_t:CDS:1</fullName>
    </submittedName>
</protein>
<feature type="non-terminal residue" evidence="1">
    <location>
        <position position="1"/>
    </location>
</feature>
<name>A0ACA9R7T4_9GLOM</name>
<keyword evidence="2" id="KW-1185">Reference proteome</keyword>
<gene>
    <name evidence="1" type="ORF">RPERSI_LOCUS17535</name>
</gene>
<evidence type="ECO:0000313" key="2">
    <source>
        <dbReference type="Proteomes" id="UP000789920"/>
    </source>
</evidence>
<reference evidence="1" key="1">
    <citation type="submission" date="2021-06" db="EMBL/GenBank/DDBJ databases">
        <authorList>
            <person name="Kallberg Y."/>
            <person name="Tangrot J."/>
            <person name="Rosling A."/>
        </authorList>
    </citation>
    <scope>NUCLEOTIDE SEQUENCE</scope>
    <source>
        <strain evidence="1">MA461A</strain>
    </source>
</reference>
<evidence type="ECO:0000313" key="1">
    <source>
        <dbReference type="EMBL" id="CAG8780704.1"/>
    </source>
</evidence>
<feature type="non-terminal residue" evidence="1">
    <location>
        <position position="317"/>
    </location>
</feature>
<proteinExistence type="predicted"/>
<comment type="caution">
    <text evidence="1">The sequence shown here is derived from an EMBL/GenBank/DDBJ whole genome shotgun (WGS) entry which is preliminary data.</text>
</comment>
<dbReference type="EMBL" id="CAJVQC010045075">
    <property type="protein sequence ID" value="CAG8780704.1"/>
    <property type="molecule type" value="Genomic_DNA"/>
</dbReference>
<accession>A0ACA9R7T4</accession>
<organism evidence="1 2">
    <name type="scientific">Racocetra persica</name>
    <dbReference type="NCBI Taxonomy" id="160502"/>
    <lineage>
        <taxon>Eukaryota</taxon>
        <taxon>Fungi</taxon>
        <taxon>Fungi incertae sedis</taxon>
        <taxon>Mucoromycota</taxon>
        <taxon>Glomeromycotina</taxon>
        <taxon>Glomeromycetes</taxon>
        <taxon>Diversisporales</taxon>
        <taxon>Gigasporaceae</taxon>
        <taxon>Racocetra</taxon>
    </lineage>
</organism>
<dbReference type="Proteomes" id="UP000789920">
    <property type="component" value="Unassembled WGS sequence"/>
</dbReference>